<dbReference type="InterPro" id="IPR045455">
    <property type="entry name" value="NrS-1_pol-like_helicase"/>
</dbReference>
<evidence type="ECO:0000256" key="1">
    <source>
        <dbReference type="ARBA" id="ARBA00022741"/>
    </source>
</evidence>
<dbReference type="InterPro" id="IPR014818">
    <property type="entry name" value="Phage/plasmid_primase_P4_C"/>
</dbReference>
<dbReference type="InterPro" id="IPR006500">
    <property type="entry name" value="Helicase_put_C_phage/plasmid"/>
</dbReference>
<comment type="caution">
    <text evidence="5">The sequence shown here is derived from an EMBL/GenBank/DDBJ whole genome shotgun (WGS) entry which is preliminary data.</text>
</comment>
<dbReference type="InterPro" id="IPR027417">
    <property type="entry name" value="P-loop_NTPase"/>
</dbReference>
<dbReference type="NCBIfam" id="TIGR01613">
    <property type="entry name" value="primase_Cterm"/>
    <property type="match status" value="1"/>
</dbReference>
<reference evidence="5 6" key="1">
    <citation type="submission" date="2024-05" db="EMBL/GenBank/DDBJ databases">
        <authorList>
            <person name="Jiang F."/>
        </authorList>
    </citation>
    <scope>NUCLEOTIDE SEQUENCE [LARGE SCALE GENOMIC DNA]</scope>
    <source>
        <strain evidence="5 6">LZ166</strain>
    </source>
</reference>
<dbReference type="InterPro" id="IPR014015">
    <property type="entry name" value="Helicase_SF3_DNA-vir"/>
</dbReference>
<proteinExistence type="predicted"/>
<evidence type="ECO:0000313" key="5">
    <source>
        <dbReference type="EMBL" id="MEX0405535.1"/>
    </source>
</evidence>
<dbReference type="PANTHER" id="PTHR35372">
    <property type="entry name" value="ATP BINDING PROTEIN-RELATED"/>
    <property type="match status" value="1"/>
</dbReference>
<dbReference type="Pfam" id="PF19263">
    <property type="entry name" value="DUF5906"/>
    <property type="match status" value="1"/>
</dbReference>
<keyword evidence="3" id="KW-0067">ATP-binding</keyword>
<dbReference type="RefSeq" id="WP_367953429.1">
    <property type="nucleotide sequence ID" value="NZ_JBDPGJ010000002.1"/>
</dbReference>
<dbReference type="PROSITE" id="PS51206">
    <property type="entry name" value="SF3_HELICASE_1"/>
    <property type="match status" value="1"/>
</dbReference>
<organism evidence="5 6">
    <name type="scientific">Aquibium pacificus</name>
    <dbReference type="NCBI Taxonomy" id="3153579"/>
    <lineage>
        <taxon>Bacteria</taxon>
        <taxon>Pseudomonadati</taxon>
        <taxon>Pseudomonadota</taxon>
        <taxon>Alphaproteobacteria</taxon>
        <taxon>Hyphomicrobiales</taxon>
        <taxon>Phyllobacteriaceae</taxon>
        <taxon>Aquibium</taxon>
    </lineage>
</organism>
<dbReference type="EMBL" id="JBDPGJ010000002">
    <property type="protein sequence ID" value="MEX0405535.1"/>
    <property type="molecule type" value="Genomic_DNA"/>
</dbReference>
<gene>
    <name evidence="5" type="ORF">ABGN05_07685</name>
</gene>
<evidence type="ECO:0000256" key="2">
    <source>
        <dbReference type="ARBA" id="ARBA00022801"/>
    </source>
</evidence>
<dbReference type="Gene3D" id="3.40.50.300">
    <property type="entry name" value="P-loop containing nucleotide triphosphate hydrolases"/>
    <property type="match status" value="1"/>
</dbReference>
<dbReference type="SMART" id="SM00885">
    <property type="entry name" value="D5_N"/>
    <property type="match status" value="1"/>
</dbReference>
<accession>A0ABV3SGU1</accession>
<dbReference type="Pfam" id="PF08706">
    <property type="entry name" value="D5_N"/>
    <property type="match status" value="1"/>
</dbReference>
<dbReference type="Proteomes" id="UP001556692">
    <property type="component" value="Unassembled WGS sequence"/>
</dbReference>
<keyword evidence="2" id="KW-0378">Hydrolase</keyword>
<evidence type="ECO:0000256" key="3">
    <source>
        <dbReference type="ARBA" id="ARBA00022840"/>
    </source>
</evidence>
<name>A0ABV3SGU1_9HYPH</name>
<dbReference type="PANTHER" id="PTHR35372:SF2">
    <property type="entry name" value="SF3 HELICASE DOMAIN-CONTAINING PROTEIN"/>
    <property type="match status" value="1"/>
</dbReference>
<sequence length="453" mass="50835">MTDRDFSDDILDPDEALVPPQSDEKMAILFATEYRRDLRYVAAWNRWYQWREHVWHPDDTLAAFDLARKIVRREANQINGGNAQTRAKEAKALASARTVAATVTLAKADRRLAATIDQWDADPMRLNTPGGVVDLTTGSLLPHRREDYMTKVTAAVPGGECPRWLAFLDHVMAGDKELVAYLRRVCGYMLTGKTTEHALFFLYGHGGNGKGVFVGTIAGILNDYHRAAPITTFTEVATDQHPTELAGLVGARAVTAAETEQGRRWAEAKIKSLTGGDRISARFMRQDFFEFTPAFKLMISGNHKPGLRSVDDAIRRRFNLIPFAVKISDAEKDPDLSEKLKAEWPGILQWMIEGCLEWQRIGLQSPKAVMEATDDYLASEDAVGLWIGECCGLAKDAEDGATELYKDWSKWAENNGERPGSQKQFGQRLEDRGLERFRNARGRTGYRGIVRRI</sequence>
<dbReference type="SUPFAM" id="SSF52540">
    <property type="entry name" value="P-loop containing nucleoside triphosphate hydrolases"/>
    <property type="match status" value="1"/>
</dbReference>
<keyword evidence="1" id="KW-0547">Nucleotide-binding</keyword>
<evidence type="ECO:0000313" key="6">
    <source>
        <dbReference type="Proteomes" id="UP001556692"/>
    </source>
</evidence>
<protein>
    <submittedName>
        <fullName evidence="5">Phage/plasmid primase, P4 family</fullName>
    </submittedName>
</protein>
<dbReference type="InterPro" id="IPR051620">
    <property type="entry name" value="ORF904-like_C"/>
</dbReference>
<feature type="domain" description="SF3 helicase" evidence="4">
    <location>
        <begin position="177"/>
        <end position="336"/>
    </location>
</feature>
<keyword evidence="6" id="KW-1185">Reference proteome</keyword>
<evidence type="ECO:0000259" key="4">
    <source>
        <dbReference type="PROSITE" id="PS51206"/>
    </source>
</evidence>